<dbReference type="OrthoDB" id="1691135at2"/>
<reference evidence="2" key="1">
    <citation type="submission" date="2016-01" db="EMBL/GenBank/DDBJ databases">
        <title>Draft genome of Chromobacterium sp. F49.</title>
        <authorList>
            <person name="Hong K.W."/>
        </authorList>
    </citation>
    <scope>NUCLEOTIDE SEQUENCE [LARGE SCALE GENOMIC DNA]</scope>
    <source>
        <strain evidence="2">P7IIIA</strain>
    </source>
</reference>
<dbReference type="AlphaFoldDB" id="A0A165P5K2"/>
<gene>
    <name evidence="1" type="ORF">AWM68_01895</name>
</gene>
<name>A0A165P5K2_9BACL</name>
<protein>
    <submittedName>
        <fullName evidence="1">Uncharacterized protein</fullName>
    </submittedName>
</protein>
<evidence type="ECO:0000313" key="2">
    <source>
        <dbReference type="Proteomes" id="UP000076567"/>
    </source>
</evidence>
<organism evidence="1 2">
    <name type="scientific">Fictibacillus phosphorivorans</name>
    <dbReference type="NCBI Taxonomy" id="1221500"/>
    <lineage>
        <taxon>Bacteria</taxon>
        <taxon>Bacillati</taxon>
        <taxon>Bacillota</taxon>
        <taxon>Bacilli</taxon>
        <taxon>Bacillales</taxon>
        <taxon>Fictibacillaceae</taxon>
        <taxon>Fictibacillus</taxon>
    </lineage>
</organism>
<dbReference type="Proteomes" id="UP000076567">
    <property type="component" value="Unassembled WGS sequence"/>
</dbReference>
<sequence length="150" mass="17359">MIQMIKIANWLIEVNVEKTQEFYNKDLDVCNCLYCNNFVAACKHFNASVLDLFRKLGINPAKPAHLSEFPINEDGNRKYIGQYHLVGRVVKGELCTFSKFKKSNTIEIENFKFGFSEDLEFVPKNFPSPVVQLDFDANIPWVLNNNLEFD</sequence>
<keyword evidence="2" id="KW-1185">Reference proteome</keyword>
<comment type="caution">
    <text evidence="1">The sequence shown here is derived from an EMBL/GenBank/DDBJ whole genome shotgun (WGS) entry which is preliminary data.</text>
</comment>
<proteinExistence type="predicted"/>
<dbReference type="EMBL" id="LRFC01000001">
    <property type="protein sequence ID" value="KZE69043.1"/>
    <property type="molecule type" value="Genomic_DNA"/>
</dbReference>
<dbReference type="RefSeq" id="WP_066236390.1">
    <property type="nucleotide sequence ID" value="NZ_LRFC01000001.1"/>
</dbReference>
<evidence type="ECO:0000313" key="1">
    <source>
        <dbReference type="EMBL" id="KZE69043.1"/>
    </source>
</evidence>
<accession>A0A165P5K2</accession>